<feature type="compositionally biased region" description="Polar residues" evidence="6">
    <location>
        <begin position="921"/>
        <end position="934"/>
    </location>
</feature>
<feature type="compositionally biased region" description="Polar residues" evidence="6">
    <location>
        <begin position="1015"/>
        <end position="1027"/>
    </location>
</feature>
<gene>
    <name evidence="9" type="ORF">GSLYS_00015855001</name>
</gene>
<feature type="transmembrane region" description="Helical" evidence="7">
    <location>
        <begin position="1444"/>
        <end position="1467"/>
    </location>
</feature>
<feature type="compositionally biased region" description="Polar residues" evidence="6">
    <location>
        <begin position="1035"/>
        <end position="1044"/>
    </location>
</feature>
<feature type="region of interest" description="Disordered" evidence="6">
    <location>
        <begin position="689"/>
        <end position="711"/>
    </location>
</feature>
<feature type="compositionally biased region" description="Polar residues" evidence="6">
    <location>
        <begin position="964"/>
        <end position="973"/>
    </location>
</feature>
<feature type="compositionally biased region" description="Basic and acidic residues" evidence="6">
    <location>
        <begin position="304"/>
        <end position="316"/>
    </location>
</feature>
<feature type="compositionally biased region" description="Basic residues" evidence="6">
    <location>
        <begin position="181"/>
        <end position="193"/>
    </location>
</feature>
<dbReference type="PANTHER" id="PTHR12680">
    <property type="entry name" value="PUTATIVE HOMEODOMAIN TRANSCRIPTION FACTOR PHTF"/>
    <property type="match status" value="1"/>
</dbReference>
<comment type="caution">
    <text evidence="9">The sequence shown here is derived from an EMBL/GenBank/DDBJ whole genome shotgun (WGS) entry which is preliminary data.</text>
</comment>
<evidence type="ECO:0000256" key="5">
    <source>
        <dbReference type="ARBA" id="ARBA00023180"/>
    </source>
</evidence>
<feature type="region of interest" description="Disordered" evidence="6">
    <location>
        <begin position="262"/>
        <end position="334"/>
    </location>
</feature>
<dbReference type="GO" id="GO:0016020">
    <property type="term" value="C:membrane"/>
    <property type="evidence" value="ECO:0007669"/>
    <property type="project" value="UniProtKB-SubCell"/>
</dbReference>
<feature type="compositionally biased region" description="Basic residues" evidence="6">
    <location>
        <begin position="273"/>
        <end position="285"/>
    </location>
</feature>
<feature type="compositionally biased region" description="Basic and acidic residues" evidence="6">
    <location>
        <begin position="226"/>
        <end position="236"/>
    </location>
</feature>
<feature type="transmembrane region" description="Helical" evidence="7">
    <location>
        <begin position="102"/>
        <end position="123"/>
    </location>
</feature>
<dbReference type="InterPro" id="IPR039775">
    <property type="entry name" value="PHTF1/2"/>
</dbReference>
<dbReference type="InterPro" id="IPR021980">
    <property type="entry name" value="PHTF1/2_N"/>
</dbReference>
<evidence type="ECO:0000256" key="4">
    <source>
        <dbReference type="ARBA" id="ARBA00023136"/>
    </source>
</evidence>
<feature type="region of interest" description="Disordered" evidence="6">
    <location>
        <begin position="906"/>
        <end position="1082"/>
    </location>
</feature>
<evidence type="ECO:0000256" key="1">
    <source>
        <dbReference type="ARBA" id="ARBA00004141"/>
    </source>
</evidence>
<keyword evidence="3 7" id="KW-1133">Transmembrane helix</keyword>
<evidence type="ECO:0000256" key="3">
    <source>
        <dbReference type="ARBA" id="ARBA00022989"/>
    </source>
</evidence>
<accession>A0AAV2I6X5</accession>
<feature type="transmembrane region" description="Helical" evidence="7">
    <location>
        <begin position="1325"/>
        <end position="1346"/>
    </location>
</feature>
<feature type="compositionally biased region" description="Low complexity" evidence="6">
    <location>
        <begin position="991"/>
        <end position="1004"/>
    </location>
</feature>
<feature type="transmembrane region" description="Helical" evidence="7">
    <location>
        <begin position="1241"/>
        <end position="1262"/>
    </location>
</feature>
<proteinExistence type="predicted"/>
<evidence type="ECO:0000313" key="9">
    <source>
        <dbReference type="EMBL" id="CAL1542261.1"/>
    </source>
</evidence>
<feature type="compositionally biased region" description="Polar residues" evidence="6">
    <location>
        <begin position="194"/>
        <end position="225"/>
    </location>
</feature>
<feature type="region of interest" description="Disordered" evidence="6">
    <location>
        <begin position="172"/>
        <end position="244"/>
    </location>
</feature>
<protein>
    <recommendedName>
        <fullName evidence="8">PHTF1/2 N-terminal domain-containing protein</fullName>
    </recommendedName>
</protein>
<evidence type="ECO:0000256" key="2">
    <source>
        <dbReference type="ARBA" id="ARBA00022692"/>
    </source>
</evidence>
<reference evidence="9 10" key="1">
    <citation type="submission" date="2024-04" db="EMBL/GenBank/DDBJ databases">
        <authorList>
            <consortium name="Genoscope - CEA"/>
            <person name="William W."/>
        </authorList>
    </citation>
    <scope>NUCLEOTIDE SEQUENCE [LARGE SCALE GENOMIC DNA]</scope>
</reference>
<keyword evidence="5" id="KW-0325">Glycoprotein</keyword>
<keyword evidence="4 7" id="KW-0472">Membrane</keyword>
<evidence type="ECO:0000256" key="6">
    <source>
        <dbReference type="SAM" id="MobiDB-lite"/>
    </source>
</evidence>
<dbReference type="Proteomes" id="UP001497497">
    <property type="component" value="Unassembled WGS sequence"/>
</dbReference>
<keyword evidence="10" id="KW-1185">Reference proteome</keyword>
<feature type="region of interest" description="Disordered" evidence="6">
    <location>
        <begin position="858"/>
        <end position="885"/>
    </location>
</feature>
<dbReference type="EMBL" id="CAXITT010000477">
    <property type="protein sequence ID" value="CAL1542261.1"/>
    <property type="molecule type" value="Genomic_DNA"/>
</dbReference>
<evidence type="ECO:0000313" key="10">
    <source>
        <dbReference type="Proteomes" id="UP001497497"/>
    </source>
</evidence>
<name>A0AAV2I6X5_LYMST</name>
<organism evidence="9 10">
    <name type="scientific">Lymnaea stagnalis</name>
    <name type="common">Great pond snail</name>
    <name type="synonym">Helix stagnalis</name>
    <dbReference type="NCBI Taxonomy" id="6523"/>
    <lineage>
        <taxon>Eukaryota</taxon>
        <taxon>Metazoa</taxon>
        <taxon>Spiralia</taxon>
        <taxon>Lophotrochozoa</taxon>
        <taxon>Mollusca</taxon>
        <taxon>Gastropoda</taxon>
        <taxon>Heterobranchia</taxon>
        <taxon>Euthyneura</taxon>
        <taxon>Panpulmonata</taxon>
        <taxon>Hygrophila</taxon>
        <taxon>Lymnaeoidea</taxon>
        <taxon>Lymnaeidae</taxon>
        <taxon>Lymnaea</taxon>
    </lineage>
</organism>
<dbReference type="Pfam" id="PF12129">
    <property type="entry name" value="PHTF1-2_N"/>
    <property type="match status" value="1"/>
</dbReference>
<feature type="region of interest" description="Disordered" evidence="6">
    <location>
        <begin position="798"/>
        <end position="837"/>
    </location>
</feature>
<sequence length="1478" mass="164117">MENVHNAIAWYQKKIGSYDKQLWEQSVEKKLQKQPPFVLHNAPRKKVRLKTEYIDVDLIRGSTFAKAKPQVPWVYITRKAVARVLFFPFYYNWWVHQTSKQLYAVLFVLYTLQVVTIVVYLRNFDHSIMEDVGIAEELSFTEVILPTILMFLLCLIHSQTVLAHINHKPPKRAKTISGVTRKARPKKIPRKGRTSGNNSTCAEDGGNTDTSKSSKVHFPSSTGGSDSKHRPSETQKSEPPVVASHLDMEKNLLSRSVSDYDLKPVTSSTNHQSAHHHHHHRHHTSTQRETAPKSAKPQAEPELGADKVLEKTRPVRPEVGGEQAARSDWGHRGNWGTRSVQKSGCCYNLLDNLPNLLTVEKVCRDVGVASDNDDTEDGDNDVGIKFKKQDSYRCPHGRDATSADREGLDYFLCGDITDSRPKVGADGGVKIVGQALSACADNYADCDCLLASKQSSHHVSSCQQTQTGQFDSRDVRSCSETDLNPCHRHCHQQEPSSNRDILPSPFHGPMLNDPSYLACKSDKFACQLSNRPMERQDGVLDWCSSTHKDLCHCSNTQPDKNHHHVLFSKGLPKKPISNSTSGVADVSEFSQEHSTEKCPKCPDVHRQIRSLASAVSDTNLDLQVATSSRLCLTRSGGAIDQLHPAHHNDLRCSDKLFKNHVKFSNDQGVCGHHEPSSSRSLPYLRQQVPSSGCQKGSRLEQVPGYGSQKESKLEQLPSCGCQKGSEQAPKETDSQLQCFSDVIVQEILNEETLRSCSSLLIHSDLENSSSSISHLSSSSVSSLSSSYRLSNIDHIPPSTPSGLTLSSLPSCKASGQLHTQSDTSEPPGSGSGVTLQQKGQVTAGLDALDESLEQINMSDGERPSDISNYNPSDSDGESDGPANEDLRNKFEEKWKRLRFQELEIKSDEDPTKCNGGATTGPKASTSSNKPSKTGSGSGPRSVVGILTRKPSPLKDLAIGRMASANGTTNSSGSDVELNESRSQLRRRRRTSGTTGDSGETTRSRNVPNTLGIRSHNLNGKHISSSENEAGAHTPEGSNKATMSSEEWEDHMQSDETTSSAYSSSCGNSDDSGEEGEEKTEYTTSTLHVINLLQPGLQPGCLPPTKQTANGLLPPGIMTNQTFTTYRKPQQSGSPTSSGTITQPDKVSCVIWEGSECRKVDLTALDIGWAIIDKVDSLPESSDYFLIGLLFSVVMGVVPLVFRIYVNKEMARWEDFMTLPGIWAQLSEVPNLLGSTYSWRQYLLMFNGIVQRFFLSLIFFFLLSVADRTFKQRLLYAKHFSYLTSSRRARKFSMPHFRLNKVRNIKIWLSLRSYLKRRGPQRSVDVIVSACFLCAICTVCLISLQMLKDTESYLDYLCNWELMVWCISLGVFLMRFMTVGLKINKKYRNLSVLITEQINLYLQMEQKPHKKEELILANNVLRLAEDLLKELESPFKISGFSANPLIYNIMRVVVLSAFSAVLTEVLGFKLKLHKIKLKG</sequence>
<feature type="compositionally biased region" description="Polar residues" evidence="6">
    <location>
        <begin position="816"/>
        <end position="837"/>
    </location>
</feature>
<dbReference type="PANTHER" id="PTHR12680:SF6">
    <property type="entry name" value="PROTEIN PHTF"/>
    <property type="match status" value="1"/>
</dbReference>
<feature type="transmembrane region" description="Helical" evidence="7">
    <location>
        <begin position="1183"/>
        <end position="1205"/>
    </location>
</feature>
<feature type="transmembrane region" description="Helical" evidence="7">
    <location>
        <begin position="1361"/>
        <end position="1380"/>
    </location>
</feature>
<comment type="subcellular location">
    <subcellularLocation>
        <location evidence="1">Membrane</location>
        <topology evidence="1">Multi-pass membrane protein</topology>
    </subcellularLocation>
</comment>
<evidence type="ECO:0000259" key="8">
    <source>
        <dbReference type="Pfam" id="PF12129"/>
    </source>
</evidence>
<dbReference type="GO" id="GO:0005783">
    <property type="term" value="C:endoplasmic reticulum"/>
    <property type="evidence" value="ECO:0007669"/>
    <property type="project" value="InterPro"/>
</dbReference>
<feature type="compositionally biased region" description="Low complexity" evidence="6">
    <location>
        <begin position="800"/>
        <end position="810"/>
    </location>
</feature>
<feature type="domain" description="PHTF1/2 N-terminal" evidence="8">
    <location>
        <begin position="3"/>
        <end position="162"/>
    </location>
</feature>
<keyword evidence="2 7" id="KW-0812">Transmembrane</keyword>
<feature type="compositionally biased region" description="Low complexity" evidence="6">
    <location>
        <begin position="1054"/>
        <end position="1069"/>
    </location>
</feature>
<evidence type="ECO:0000256" key="7">
    <source>
        <dbReference type="SAM" id="Phobius"/>
    </source>
</evidence>